<keyword evidence="4" id="KW-1185">Reference proteome</keyword>
<keyword evidence="1" id="KW-0812">Transmembrane</keyword>
<evidence type="ECO:0000256" key="1">
    <source>
        <dbReference type="SAM" id="Phobius"/>
    </source>
</evidence>
<name>A0A9P1G044_9DINO</name>
<evidence type="ECO:0000313" key="2">
    <source>
        <dbReference type="EMBL" id="CAI3994566.1"/>
    </source>
</evidence>
<dbReference type="EMBL" id="CAMXCT010001968">
    <property type="protein sequence ID" value="CAI3994566.1"/>
    <property type="molecule type" value="Genomic_DNA"/>
</dbReference>
<gene>
    <name evidence="2" type="ORF">C1SCF055_LOCUS21207</name>
</gene>
<dbReference type="Proteomes" id="UP001152797">
    <property type="component" value="Unassembled WGS sequence"/>
</dbReference>
<dbReference type="AlphaFoldDB" id="A0A9P1G044"/>
<proteinExistence type="predicted"/>
<dbReference type="EMBL" id="CAMXCT030001968">
    <property type="protein sequence ID" value="CAL4781878.1"/>
    <property type="molecule type" value="Genomic_DNA"/>
</dbReference>
<sequence>MSAAISISKARADAMLVELLQGFKAGSFQKKVEQLASKVEGNVRPKELKDVPGLPRLAKRVYAEVFQRYGFSGDDSLPAVLDPVLKTHPQLNSQVEEIWQLLRLPGGQKDGIESTSEDAMDAMDPRAERQLLRLGNTGKVAKDAEKAKDALSKKILKQMIWWKAAPDDMKRTPEDVQRNVTVADVWTLEGEHIPSYMVRGGFLSHVEEYQDAMADILSVASAKQKHDQLSEIQETLGAELSELSKLSELKQVDEPKTHSSAPWLALLLILLVFAIMGLAVWRLSRPTPKKTKRKEKGEKAA</sequence>
<feature type="transmembrane region" description="Helical" evidence="1">
    <location>
        <begin position="263"/>
        <end position="284"/>
    </location>
</feature>
<evidence type="ECO:0000313" key="3">
    <source>
        <dbReference type="EMBL" id="CAL1147941.1"/>
    </source>
</evidence>
<comment type="caution">
    <text evidence="2">The sequence shown here is derived from an EMBL/GenBank/DDBJ whole genome shotgun (WGS) entry which is preliminary data.</text>
</comment>
<protein>
    <submittedName>
        <fullName evidence="2">Uncharacterized protein</fullName>
    </submittedName>
</protein>
<reference evidence="2" key="1">
    <citation type="submission" date="2022-10" db="EMBL/GenBank/DDBJ databases">
        <authorList>
            <person name="Chen Y."/>
            <person name="Dougan E. K."/>
            <person name="Chan C."/>
            <person name="Rhodes N."/>
            <person name="Thang M."/>
        </authorList>
    </citation>
    <scope>NUCLEOTIDE SEQUENCE</scope>
</reference>
<dbReference type="OrthoDB" id="443679at2759"/>
<keyword evidence="1" id="KW-1133">Transmembrane helix</keyword>
<dbReference type="EMBL" id="CAMXCT020001968">
    <property type="protein sequence ID" value="CAL1147941.1"/>
    <property type="molecule type" value="Genomic_DNA"/>
</dbReference>
<keyword evidence="1" id="KW-0472">Membrane</keyword>
<reference evidence="3" key="2">
    <citation type="submission" date="2024-04" db="EMBL/GenBank/DDBJ databases">
        <authorList>
            <person name="Chen Y."/>
            <person name="Shah S."/>
            <person name="Dougan E. K."/>
            <person name="Thang M."/>
            <person name="Chan C."/>
        </authorList>
    </citation>
    <scope>NUCLEOTIDE SEQUENCE [LARGE SCALE GENOMIC DNA]</scope>
</reference>
<accession>A0A9P1G044</accession>
<evidence type="ECO:0000313" key="4">
    <source>
        <dbReference type="Proteomes" id="UP001152797"/>
    </source>
</evidence>
<organism evidence="2">
    <name type="scientific">Cladocopium goreaui</name>
    <dbReference type="NCBI Taxonomy" id="2562237"/>
    <lineage>
        <taxon>Eukaryota</taxon>
        <taxon>Sar</taxon>
        <taxon>Alveolata</taxon>
        <taxon>Dinophyceae</taxon>
        <taxon>Suessiales</taxon>
        <taxon>Symbiodiniaceae</taxon>
        <taxon>Cladocopium</taxon>
    </lineage>
</organism>